<feature type="non-terminal residue" evidence="1">
    <location>
        <position position="1"/>
    </location>
</feature>
<protein>
    <submittedName>
        <fullName evidence="1">Uncharacterized protein</fullName>
    </submittedName>
</protein>
<reference evidence="1 2" key="1">
    <citation type="submission" date="2021-06" db="EMBL/GenBank/DDBJ databases">
        <authorList>
            <person name="Palmer J.M."/>
        </authorList>
    </citation>
    <scope>NUCLEOTIDE SEQUENCE [LARGE SCALE GENOMIC DNA]</scope>
    <source>
        <strain evidence="1 2">AS_MEX2019</strain>
        <tissue evidence="1">Muscle</tissue>
    </source>
</reference>
<comment type="caution">
    <text evidence="1">The sequence shown here is derived from an EMBL/GenBank/DDBJ whole genome shotgun (WGS) entry which is preliminary data.</text>
</comment>
<gene>
    <name evidence="1" type="ORF">AMECASPLE_005488</name>
</gene>
<proteinExistence type="predicted"/>
<evidence type="ECO:0000313" key="2">
    <source>
        <dbReference type="Proteomes" id="UP001469553"/>
    </source>
</evidence>
<evidence type="ECO:0000313" key="1">
    <source>
        <dbReference type="EMBL" id="MEQ2306177.1"/>
    </source>
</evidence>
<name>A0ABV0ZIX1_9TELE</name>
<feature type="non-terminal residue" evidence="1">
    <location>
        <position position="54"/>
    </location>
</feature>
<organism evidence="1 2">
    <name type="scientific">Ameca splendens</name>
    <dbReference type="NCBI Taxonomy" id="208324"/>
    <lineage>
        <taxon>Eukaryota</taxon>
        <taxon>Metazoa</taxon>
        <taxon>Chordata</taxon>
        <taxon>Craniata</taxon>
        <taxon>Vertebrata</taxon>
        <taxon>Euteleostomi</taxon>
        <taxon>Actinopterygii</taxon>
        <taxon>Neopterygii</taxon>
        <taxon>Teleostei</taxon>
        <taxon>Neoteleostei</taxon>
        <taxon>Acanthomorphata</taxon>
        <taxon>Ovalentaria</taxon>
        <taxon>Atherinomorphae</taxon>
        <taxon>Cyprinodontiformes</taxon>
        <taxon>Goodeidae</taxon>
        <taxon>Ameca</taxon>
    </lineage>
</organism>
<sequence>LPCSCPHVGPTKHPHFLTSGAYDGNILTKHFEGGLSCRHLVALPLTAKVRVNTL</sequence>
<accession>A0ABV0ZIX1</accession>
<dbReference type="EMBL" id="JAHRIP010066085">
    <property type="protein sequence ID" value="MEQ2306177.1"/>
    <property type="molecule type" value="Genomic_DNA"/>
</dbReference>
<keyword evidence="2" id="KW-1185">Reference proteome</keyword>
<dbReference type="Proteomes" id="UP001469553">
    <property type="component" value="Unassembled WGS sequence"/>
</dbReference>